<dbReference type="InterPro" id="IPR005467">
    <property type="entry name" value="His_kinase_dom"/>
</dbReference>
<dbReference type="FunFam" id="1.10.287.130:FF:000002">
    <property type="entry name" value="Two-component osmosensing histidine kinase"/>
    <property type="match status" value="1"/>
</dbReference>
<comment type="catalytic activity">
    <reaction evidence="1">
        <text>ATP + protein L-histidine = ADP + protein N-phospho-L-histidine.</text>
        <dbReference type="EC" id="2.7.13.3"/>
    </reaction>
</comment>
<evidence type="ECO:0000256" key="2">
    <source>
        <dbReference type="ARBA" id="ARBA00012438"/>
    </source>
</evidence>
<dbReference type="CDD" id="cd17546">
    <property type="entry name" value="REC_hyHK_CKI1_RcsC-like"/>
    <property type="match status" value="1"/>
</dbReference>
<name>Q1YZ23_9GAMM</name>
<keyword evidence="4" id="KW-0808">Transferase</keyword>
<reference evidence="15 16" key="1">
    <citation type="submission" date="2006-03" db="EMBL/GenBank/DDBJ databases">
        <authorList>
            <person name="Bartlett D.H."/>
            <person name="Valle G."/>
            <person name="Lauro F.M."/>
            <person name="Vezzi A."/>
            <person name="Simonato F."/>
            <person name="Eloe E."/>
            <person name="Vitulo N."/>
            <person name="Stratton T.K."/>
            <person name="D'angelo M."/>
            <person name="Ferriera S."/>
            <person name="Johnson J."/>
            <person name="Kravitz S."/>
            <person name="Beeson K."/>
            <person name="Sutton G."/>
            <person name="Rogers Y."/>
            <person name="Friedman R."/>
            <person name="Frazier M."/>
            <person name="Venter J.C."/>
        </authorList>
    </citation>
    <scope>NUCLEOTIDE SEQUENCE [LARGE SCALE GENOMIC DNA]</scope>
    <source>
        <strain evidence="15 16">3TCK</strain>
    </source>
</reference>
<dbReference type="InterPro" id="IPR011006">
    <property type="entry name" value="CheY-like_superfamily"/>
</dbReference>
<keyword evidence="12" id="KW-1133">Transmembrane helix</keyword>
<dbReference type="InterPro" id="IPR001789">
    <property type="entry name" value="Sig_transdc_resp-reg_receiver"/>
</dbReference>
<dbReference type="EC" id="2.7.13.3" evidence="2"/>
<dbReference type="PROSITE" id="PS50110">
    <property type="entry name" value="RESPONSE_REGULATORY"/>
    <property type="match status" value="1"/>
</dbReference>
<keyword evidence="12" id="KW-0472">Membrane</keyword>
<dbReference type="Pfam" id="PF00512">
    <property type="entry name" value="HisKA"/>
    <property type="match status" value="1"/>
</dbReference>
<evidence type="ECO:0000256" key="8">
    <source>
        <dbReference type="ARBA" id="ARBA00023012"/>
    </source>
</evidence>
<dbReference type="SUPFAM" id="SSF47384">
    <property type="entry name" value="Homodimeric domain of signal transducing histidine kinase"/>
    <property type="match status" value="1"/>
</dbReference>
<dbReference type="Proteomes" id="UP000003789">
    <property type="component" value="Unassembled WGS sequence"/>
</dbReference>
<evidence type="ECO:0000256" key="9">
    <source>
        <dbReference type="ARBA" id="ARBA00064003"/>
    </source>
</evidence>
<dbReference type="InterPro" id="IPR004358">
    <property type="entry name" value="Sig_transdc_His_kin-like_C"/>
</dbReference>
<dbReference type="SUPFAM" id="SSF55874">
    <property type="entry name" value="ATPase domain of HSP90 chaperone/DNA topoisomerase II/histidine kinase"/>
    <property type="match status" value="1"/>
</dbReference>
<dbReference type="CDD" id="cd16922">
    <property type="entry name" value="HATPase_EvgS-ArcB-TorS-like"/>
    <property type="match status" value="1"/>
</dbReference>
<sequence length="908" mass="101891">MGFLNKISIKSRLFLLVGLPLLFMSVFAGLEIKKLYGEVQSLNLLNARIELLKEQYVISSQVHTLKTERLVGDIESNEWNVLSEAINRAFLLLPSAFSQSEKEGAENILKEMDEAKVELLSTSKEDLNDWSVWFDDLVSQFLITFEKNRVSTGNIDIEKNTEVLYQLQWLSFWAQEENWFIHQYKETNNNEFKQLLSTVIERQQLFIDRFIAISASPKQIDLLLKIFADPAFSDSYKLREGILTGEMKESEIATGLQAFNDRFSLIQQVVQEVSISLVDDIQTTTTDIKTLMSVYLAAILLSMVVMCYLGTNLARRILFYLSRVIQTMSKIEEDHNAALKVKSDGNDEFTVFTSKLNQLLEDRHFSQANIIKAKEEAEKANVAKSSFLANMSHEIRTPLNGIIGMSGILSDTELNPSQAEYLQTIETSSQTLLLLINDILDLSKIESGNLVLSPHESNLAEVVYDTITIVQAKASEQGLNLQIQLDPELPTSVMLDEHRLRQVLMNLMSNAVKFTLQGSVTLSITYTDIGDKKASLLFSIKDTGIGIEKDKQQQVFAPFTQEDGSITRQFGGTGLGLAICRQLVELLGGSIELKSEKGFGSDFYFSLDVDVVKYQPKLIPNFENKKCLLLSNQTSNADKVEMECKKWGLNITVSDIETAAVLGISQQYDLILYCQKTLNRTIKDIELFNRIQDRPALVICSQLQDEQFDFGHTIDGLTVLPLLGQRFVKAISNAFTNVVKNREIQATPALNPESCLVDIKSVSINTTPTITEGQISEQADADVILIVEDNLVNQKVASLLLKKAGYQIVLANNGQEAVDLITQKEPISFKAILMDCMMPIMDGFAATEAIRVWEKEQQTDRLPIIALTASVLDEDISKCYEAGMDDYVAKPFRKEHLLGKLESLNEVA</sequence>
<dbReference type="AlphaFoldDB" id="Q1YZ23"/>
<comment type="subunit">
    <text evidence="9">At low DSF concentrations, interacts with RpfF.</text>
</comment>
<comment type="caution">
    <text evidence="15">The sequence shown here is derived from an EMBL/GenBank/DDBJ whole genome shotgun (WGS) entry which is preliminary data.</text>
</comment>
<dbReference type="PRINTS" id="PR00344">
    <property type="entry name" value="BCTRLSENSOR"/>
</dbReference>
<evidence type="ECO:0000256" key="11">
    <source>
        <dbReference type="PROSITE-ProRule" id="PRU00169"/>
    </source>
</evidence>
<keyword evidence="3 11" id="KW-0597">Phosphoprotein</keyword>
<gene>
    <name evidence="15" type="ORF">P3TCK_07746</name>
</gene>
<dbReference type="Gene3D" id="3.40.50.2300">
    <property type="match status" value="1"/>
</dbReference>
<evidence type="ECO:0000256" key="10">
    <source>
        <dbReference type="ARBA" id="ARBA00068150"/>
    </source>
</evidence>
<dbReference type="InterPro" id="IPR036890">
    <property type="entry name" value="HATPase_C_sf"/>
</dbReference>
<evidence type="ECO:0000256" key="3">
    <source>
        <dbReference type="ARBA" id="ARBA00022553"/>
    </source>
</evidence>
<feature type="modified residue" description="4-aspartylphosphate" evidence="11">
    <location>
        <position position="835"/>
    </location>
</feature>
<evidence type="ECO:0000256" key="6">
    <source>
        <dbReference type="ARBA" id="ARBA00022777"/>
    </source>
</evidence>
<feature type="transmembrane region" description="Helical" evidence="12">
    <location>
        <begin position="292"/>
        <end position="314"/>
    </location>
</feature>
<evidence type="ECO:0000259" key="13">
    <source>
        <dbReference type="PROSITE" id="PS50109"/>
    </source>
</evidence>
<accession>Q1YZ23</accession>
<dbReference type="SUPFAM" id="SSF52172">
    <property type="entry name" value="CheY-like"/>
    <property type="match status" value="1"/>
</dbReference>
<protein>
    <recommendedName>
        <fullName evidence="10">Sensory/regulatory protein RpfC</fullName>
        <ecNumber evidence="2">2.7.13.3</ecNumber>
    </recommendedName>
</protein>
<dbReference type="GO" id="GO:0005524">
    <property type="term" value="F:ATP binding"/>
    <property type="evidence" value="ECO:0007669"/>
    <property type="project" value="UniProtKB-KW"/>
</dbReference>
<evidence type="ECO:0000256" key="1">
    <source>
        <dbReference type="ARBA" id="ARBA00000085"/>
    </source>
</evidence>
<keyword evidence="6" id="KW-0418">Kinase</keyword>
<dbReference type="EMBL" id="AAPH01000033">
    <property type="protein sequence ID" value="EAS41518.1"/>
    <property type="molecule type" value="Genomic_DNA"/>
</dbReference>
<dbReference type="PANTHER" id="PTHR45339:SF1">
    <property type="entry name" value="HYBRID SIGNAL TRANSDUCTION HISTIDINE KINASE J"/>
    <property type="match status" value="1"/>
</dbReference>
<dbReference type="Pfam" id="PF00072">
    <property type="entry name" value="Response_reg"/>
    <property type="match status" value="1"/>
</dbReference>
<dbReference type="InterPro" id="IPR003661">
    <property type="entry name" value="HisK_dim/P_dom"/>
</dbReference>
<evidence type="ECO:0000313" key="15">
    <source>
        <dbReference type="EMBL" id="EAS41518.1"/>
    </source>
</evidence>
<evidence type="ECO:0000256" key="12">
    <source>
        <dbReference type="SAM" id="Phobius"/>
    </source>
</evidence>
<dbReference type="PANTHER" id="PTHR45339">
    <property type="entry name" value="HYBRID SIGNAL TRANSDUCTION HISTIDINE KINASE J"/>
    <property type="match status" value="1"/>
</dbReference>
<dbReference type="SMART" id="SM00388">
    <property type="entry name" value="HisKA"/>
    <property type="match status" value="1"/>
</dbReference>
<evidence type="ECO:0000256" key="4">
    <source>
        <dbReference type="ARBA" id="ARBA00022679"/>
    </source>
</evidence>
<evidence type="ECO:0000313" key="16">
    <source>
        <dbReference type="Proteomes" id="UP000003789"/>
    </source>
</evidence>
<evidence type="ECO:0000256" key="7">
    <source>
        <dbReference type="ARBA" id="ARBA00022840"/>
    </source>
</evidence>
<evidence type="ECO:0000259" key="14">
    <source>
        <dbReference type="PROSITE" id="PS50110"/>
    </source>
</evidence>
<keyword evidence="5" id="KW-0547">Nucleotide-binding</keyword>
<dbReference type="SMART" id="SM00387">
    <property type="entry name" value="HATPase_c"/>
    <property type="match status" value="1"/>
</dbReference>
<dbReference type="Gene3D" id="1.10.287.130">
    <property type="match status" value="1"/>
</dbReference>
<dbReference type="CDD" id="cd00082">
    <property type="entry name" value="HisKA"/>
    <property type="match status" value="1"/>
</dbReference>
<dbReference type="SMART" id="SM00448">
    <property type="entry name" value="REC"/>
    <property type="match status" value="1"/>
</dbReference>
<keyword evidence="8" id="KW-0902">Two-component regulatory system</keyword>
<dbReference type="FunFam" id="3.30.565.10:FF:000010">
    <property type="entry name" value="Sensor histidine kinase RcsC"/>
    <property type="match status" value="1"/>
</dbReference>
<dbReference type="RefSeq" id="WP_006229565.1">
    <property type="nucleotide sequence ID" value="NZ_CH724134.1"/>
</dbReference>
<keyword evidence="7" id="KW-0067">ATP-binding</keyword>
<dbReference type="Gene3D" id="6.10.340.10">
    <property type="match status" value="1"/>
</dbReference>
<dbReference type="PROSITE" id="PS50109">
    <property type="entry name" value="HIS_KIN"/>
    <property type="match status" value="1"/>
</dbReference>
<organism evidence="15 16">
    <name type="scientific">Photobacterium profundum 3TCK</name>
    <dbReference type="NCBI Taxonomy" id="314280"/>
    <lineage>
        <taxon>Bacteria</taxon>
        <taxon>Pseudomonadati</taxon>
        <taxon>Pseudomonadota</taxon>
        <taxon>Gammaproteobacteria</taxon>
        <taxon>Vibrionales</taxon>
        <taxon>Vibrionaceae</taxon>
        <taxon>Photobacterium</taxon>
    </lineage>
</organism>
<dbReference type="InterPro" id="IPR036097">
    <property type="entry name" value="HisK_dim/P_sf"/>
</dbReference>
<feature type="domain" description="Histidine kinase" evidence="13">
    <location>
        <begin position="390"/>
        <end position="611"/>
    </location>
</feature>
<proteinExistence type="predicted"/>
<dbReference type="Gene3D" id="3.30.565.10">
    <property type="entry name" value="Histidine kinase-like ATPase, C-terminal domain"/>
    <property type="match status" value="1"/>
</dbReference>
<dbReference type="Pfam" id="PF02518">
    <property type="entry name" value="HATPase_c"/>
    <property type="match status" value="1"/>
</dbReference>
<dbReference type="GO" id="GO:0000155">
    <property type="term" value="F:phosphorelay sensor kinase activity"/>
    <property type="evidence" value="ECO:0007669"/>
    <property type="project" value="InterPro"/>
</dbReference>
<keyword evidence="12" id="KW-0812">Transmembrane</keyword>
<dbReference type="HOGENOM" id="CLU_000445_31_2_6"/>
<feature type="domain" description="Response regulatory" evidence="14">
    <location>
        <begin position="783"/>
        <end position="905"/>
    </location>
</feature>
<evidence type="ECO:0000256" key="5">
    <source>
        <dbReference type="ARBA" id="ARBA00022741"/>
    </source>
</evidence>
<dbReference type="InterPro" id="IPR003594">
    <property type="entry name" value="HATPase_dom"/>
</dbReference>